<dbReference type="GO" id="GO:0005507">
    <property type="term" value="F:copper ion binding"/>
    <property type="evidence" value="ECO:0007669"/>
    <property type="project" value="InterPro"/>
</dbReference>
<keyword evidence="4" id="KW-1003">Cell membrane</keyword>
<keyword evidence="5 16" id="KW-0479">Metal-binding</keyword>
<organism evidence="20 21">
    <name type="scientific">Rhodococcus opacus</name>
    <name type="common">Nocardia opaca</name>
    <dbReference type="NCBI Taxonomy" id="37919"/>
    <lineage>
        <taxon>Bacteria</taxon>
        <taxon>Bacillati</taxon>
        <taxon>Actinomycetota</taxon>
        <taxon>Actinomycetes</taxon>
        <taxon>Mycobacteriales</taxon>
        <taxon>Nocardiaceae</taxon>
        <taxon>Rhodococcus</taxon>
    </lineage>
</organism>
<keyword evidence="13" id="KW-0449">Lipoprotein</keyword>
<keyword evidence="8 16" id="KW-0560">Oxidoreductase</keyword>
<evidence type="ECO:0000256" key="4">
    <source>
        <dbReference type="ARBA" id="ARBA00022475"/>
    </source>
</evidence>
<evidence type="ECO:0000256" key="16">
    <source>
        <dbReference type="RuleBase" id="RU000393"/>
    </source>
</evidence>
<dbReference type="InterPro" id="IPR001424">
    <property type="entry name" value="SOD_Cu_Zn_dom"/>
</dbReference>
<gene>
    <name evidence="20" type="ORF">EP51_32025</name>
</gene>
<dbReference type="InterPro" id="IPR018152">
    <property type="entry name" value="SOD_Cu/Zn_BS"/>
</dbReference>
<dbReference type="GO" id="GO:0004784">
    <property type="term" value="F:superoxide dismutase activity"/>
    <property type="evidence" value="ECO:0007669"/>
    <property type="project" value="UniProtKB-EC"/>
</dbReference>
<evidence type="ECO:0000256" key="17">
    <source>
        <dbReference type="SAM" id="MobiDB-lite"/>
    </source>
</evidence>
<feature type="chain" id="PRO_5038463826" description="Superoxide dismutase [Cu-Zn]" evidence="18">
    <location>
        <begin position="28"/>
        <end position="233"/>
    </location>
</feature>
<comment type="function">
    <text evidence="14">Destroys radicals which are normally produced within the cells and which are toxic to biological systems. May play a role in favoring mycobacterial survival in phagocytes.</text>
</comment>
<dbReference type="PANTHER" id="PTHR10003">
    <property type="entry name" value="SUPEROXIDE DISMUTASE CU-ZN -RELATED"/>
    <property type="match status" value="1"/>
</dbReference>
<evidence type="ECO:0000256" key="11">
    <source>
        <dbReference type="ARBA" id="ARBA00023139"/>
    </source>
</evidence>
<keyword evidence="18" id="KW-0732">Signal</keyword>
<dbReference type="RefSeq" id="WP_128641514.1">
    <property type="nucleotide sequence ID" value="NZ_CP008947.1"/>
</dbReference>
<evidence type="ECO:0000256" key="3">
    <source>
        <dbReference type="ARBA" id="ARBA00020928"/>
    </source>
</evidence>
<comment type="catalytic activity">
    <reaction evidence="15 16">
        <text>2 superoxide + 2 H(+) = H2O2 + O2</text>
        <dbReference type="Rhea" id="RHEA:20696"/>
        <dbReference type="ChEBI" id="CHEBI:15378"/>
        <dbReference type="ChEBI" id="CHEBI:15379"/>
        <dbReference type="ChEBI" id="CHEBI:16240"/>
        <dbReference type="ChEBI" id="CHEBI:18421"/>
        <dbReference type="EC" id="1.15.1.1"/>
    </reaction>
</comment>
<keyword evidence="11" id="KW-0564">Palmitate</keyword>
<feature type="domain" description="Superoxide dismutase copper/zinc binding" evidence="19">
    <location>
        <begin position="86"/>
        <end position="230"/>
    </location>
</feature>
<protein>
    <recommendedName>
        <fullName evidence="3 16">Superoxide dismutase [Cu-Zn]</fullName>
        <ecNumber evidence="2 16">1.15.1.1</ecNumber>
    </recommendedName>
</protein>
<reference evidence="20 21" key="1">
    <citation type="submission" date="2014-07" db="EMBL/GenBank/DDBJ databases">
        <title>Genome Sequence of Rhodococcus opacus Strain R7, a Biodegrader of Mono- and Polycyclic Aromatic Hydrocarbons.</title>
        <authorList>
            <person name="Di Gennaro P."/>
            <person name="Zampolli J."/>
            <person name="Presti I."/>
            <person name="Cappelletti M."/>
            <person name="D'Ursi P."/>
            <person name="Orro A."/>
            <person name="Mezzelani A."/>
            <person name="Milanesi L."/>
        </authorList>
    </citation>
    <scope>NUCLEOTIDE SEQUENCE [LARGE SCALE GENOMIC DNA]</scope>
    <source>
        <strain evidence="20 21">R7</strain>
    </source>
</reference>
<sequence length="233" mass="23170">MASSSTRRMSWRIVTPVVAIAALGLTACSNNEEPTDVPGTTPPVWTGAADPSAAGVPGDAESGSGESAESGAVSATLKNAEGEDVGTATFKQAGSHVEVTVSVKDQTPGFHGFHVHSVGKCETNSVAPTGGAPGNFLSAGGHFQAEGHSGHPASGDLTSLQVLADGTAELVTTTGAFTVEDLKNGDSGTAVMIHSGPDNFANIPTRYAPAPDQETLNTGDAGSRVACGVIGAS</sequence>
<dbReference type="Pfam" id="PF00080">
    <property type="entry name" value="Sod_Cu"/>
    <property type="match status" value="1"/>
</dbReference>
<evidence type="ECO:0000256" key="1">
    <source>
        <dbReference type="ARBA" id="ARBA00010457"/>
    </source>
</evidence>
<evidence type="ECO:0000259" key="19">
    <source>
        <dbReference type="Pfam" id="PF00080"/>
    </source>
</evidence>
<dbReference type="eggNOG" id="COG2032">
    <property type="taxonomic scope" value="Bacteria"/>
</dbReference>
<evidence type="ECO:0000256" key="8">
    <source>
        <dbReference type="ARBA" id="ARBA00023002"/>
    </source>
</evidence>
<feature type="compositionally biased region" description="Low complexity" evidence="17">
    <location>
        <begin position="60"/>
        <end position="72"/>
    </location>
</feature>
<dbReference type="Proteomes" id="UP000028488">
    <property type="component" value="Chromosome"/>
</dbReference>
<evidence type="ECO:0000256" key="15">
    <source>
        <dbReference type="ARBA" id="ARBA00049204"/>
    </source>
</evidence>
<name>A0A076F033_RHOOP</name>
<evidence type="ECO:0000256" key="14">
    <source>
        <dbReference type="ARBA" id="ARBA00024900"/>
    </source>
</evidence>
<feature type="region of interest" description="Disordered" evidence="17">
    <location>
        <begin position="29"/>
        <end position="74"/>
    </location>
</feature>
<accession>A0A076F033</accession>
<dbReference type="EMBL" id="CP008947">
    <property type="protein sequence ID" value="AII09009.1"/>
    <property type="molecule type" value="Genomic_DNA"/>
</dbReference>
<evidence type="ECO:0000313" key="21">
    <source>
        <dbReference type="Proteomes" id="UP000028488"/>
    </source>
</evidence>
<comment type="cofactor">
    <cofactor evidence="16">
        <name>Cu cation</name>
        <dbReference type="ChEBI" id="CHEBI:23378"/>
    </cofactor>
    <text evidence="16">Binds 1 copper ion per subunit.</text>
</comment>
<evidence type="ECO:0000256" key="13">
    <source>
        <dbReference type="ARBA" id="ARBA00023288"/>
    </source>
</evidence>
<evidence type="ECO:0000256" key="10">
    <source>
        <dbReference type="ARBA" id="ARBA00023136"/>
    </source>
</evidence>
<evidence type="ECO:0000256" key="7">
    <source>
        <dbReference type="ARBA" id="ARBA00022862"/>
    </source>
</evidence>
<dbReference type="InterPro" id="IPR024134">
    <property type="entry name" value="SOD_Cu/Zn_/chaperone"/>
</dbReference>
<comment type="similarity">
    <text evidence="1 16">Belongs to the Cu-Zn superoxide dismutase family.</text>
</comment>
<feature type="signal peptide" evidence="18">
    <location>
        <begin position="1"/>
        <end position="27"/>
    </location>
</feature>
<dbReference type="PROSITE" id="PS51257">
    <property type="entry name" value="PROKAR_LIPOPROTEIN"/>
    <property type="match status" value="1"/>
</dbReference>
<comment type="cofactor">
    <cofactor evidence="16">
        <name>Zn(2+)</name>
        <dbReference type="ChEBI" id="CHEBI:29105"/>
    </cofactor>
    <text evidence="16">Binds 1 zinc ion per subunit.</text>
</comment>
<proteinExistence type="inferred from homology"/>
<evidence type="ECO:0000256" key="5">
    <source>
        <dbReference type="ARBA" id="ARBA00022723"/>
    </source>
</evidence>
<dbReference type="AlphaFoldDB" id="A0A076F033"/>
<evidence type="ECO:0000313" key="20">
    <source>
        <dbReference type="EMBL" id="AII09009.1"/>
    </source>
</evidence>
<dbReference type="InterPro" id="IPR036423">
    <property type="entry name" value="SOD-like_Cu/Zn_dom_sf"/>
</dbReference>
<keyword evidence="12" id="KW-1015">Disulfide bond</keyword>
<keyword evidence="7" id="KW-0049">Antioxidant</keyword>
<dbReference type="PROSITE" id="PS00332">
    <property type="entry name" value="SOD_CU_ZN_2"/>
    <property type="match status" value="1"/>
</dbReference>
<dbReference type="FunFam" id="2.60.40.200:FF:000012">
    <property type="entry name" value="Superoxide dismutase [Cu-Zn]"/>
    <property type="match status" value="1"/>
</dbReference>
<keyword evidence="6 16" id="KW-0862">Zinc</keyword>
<keyword evidence="10" id="KW-0472">Membrane</keyword>
<dbReference type="Gene3D" id="2.60.40.200">
    <property type="entry name" value="Superoxide dismutase, copper/zinc binding domain"/>
    <property type="match status" value="1"/>
</dbReference>
<evidence type="ECO:0000256" key="18">
    <source>
        <dbReference type="SAM" id="SignalP"/>
    </source>
</evidence>
<dbReference type="SUPFAM" id="SSF49329">
    <property type="entry name" value="Cu,Zn superoxide dismutase-like"/>
    <property type="match status" value="1"/>
</dbReference>
<keyword evidence="9 16" id="KW-0186">Copper</keyword>
<evidence type="ECO:0000256" key="6">
    <source>
        <dbReference type="ARBA" id="ARBA00022833"/>
    </source>
</evidence>
<evidence type="ECO:0000256" key="9">
    <source>
        <dbReference type="ARBA" id="ARBA00023008"/>
    </source>
</evidence>
<evidence type="ECO:0000256" key="12">
    <source>
        <dbReference type="ARBA" id="ARBA00023157"/>
    </source>
</evidence>
<evidence type="ECO:0000256" key="2">
    <source>
        <dbReference type="ARBA" id="ARBA00012682"/>
    </source>
</evidence>
<dbReference type="EC" id="1.15.1.1" evidence="2 16"/>
<dbReference type="NCBIfam" id="NF047631">
    <property type="entry name" value="SodCMycob"/>
    <property type="match status" value="1"/>
</dbReference>